<gene>
    <name evidence="1" type="ORF">US90_C0017G0018</name>
</gene>
<protein>
    <submittedName>
        <fullName evidence="1">Uncharacterized protein</fullName>
    </submittedName>
</protein>
<proteinExistence type="predicted"/>
<comment type="caution">
    <text evidence="1">The sequence shown here is derived from an EMBL/GenBank/DDBJ whole genome shotgun (WGS) entry which is preliminary data.</text>
</comment>
<dbReference type="EMBL" id="LBUT01000017">
    <property type="protein sequence ID" value="KKQ69399.1"/>
    <property type="molecule type" value="Genomic_DNA"/>
</dbReference>
<dbReference type="Proteomes" id="UP000034406">
    <property type="component" value="Unassembled WGS sequence"/>
</dbReference>
<reference evidence="1 2" key="1">
    <citation type="journal article" date="2015" name="Nature">
        <title>rRNA introns, odd ribosomes, and small enigmatic genomes across a large radiation of phyla.</title>
        <authorList>
            <person name="Brown C.T."/>
            <person name="Hug L.A."/>
            <person name="Thomas B.C."/>
            <person name="Sharon I."/>
            <person name="Castelle C.J."/>
            <person name="Singh A."/>
            <person name="Wilkins M.J."/>
            <person name="Williams K.H."/>
            <person name="Banfield J.F."/>
        </authorList>
    </citation>
    <scope>NUCLEOTIDE SEQUENCE [LARGE SCALE GENOMIC DNA]</scope>
</reference>
<evidence type="ECO:0000313" key="2">
    <source>
        <dbReference type="Proteomes" id="UP000034406"/>
    </source>
</evidence>
<organism evidence="1 2">
    <name type="scientific">Candidatus Shapirobacteria bacterium GW2011_GWE2_38_30</name>
    <dbReference type="NCBI Taxonomy" id="1618490"/>
    <lineage>
        <taxon>Bacteria</taxon>
        <taxon>Candidatus Shapironibacteriota</taxon>
    </lineage>
</organism>
<dbReference type="AlphaFoldDB" id="A0A0G0M6U7"/>
<accession>A0A0G0M6U7</accession>
<name>A0A0G0M6U7_9BACT</name>
<evidence type="ECO:0000313" key="1">
    <source>
        <dbReference type="EMBL" id="KKQ69399.1"/>
    </source>
</evidence>
<sequence>MNTGKGIVVPGIAFGVGAKFSDNFLDSIIIWIVDKNFIKIVNVFEIVKTVFGIAVPGNKIEAEFVLGGGLKESFDPIFVVSSGSRTTEIIIGTPGTVHDCLSCFDVKSGVIWIFTIVPGTKKIGFVPNFVVNSGNIFINRIMFGGGFYQLVPLIPVFGGAGVLDYGIDRFIK</sequence>